<keyword evidence="5 9" id="KW-0805">Transcription regulation</keyword>
<comment type="function">
    <text evidence="9">Functions in complex with FlhD as a master transcriptional regulator that regulates transcription of several flagellar and non-flagellar operons by binding to their promoter region. Activates expression of class 2 flagellar genes, including fliA, which is a flagellum-specific sigma factor that turns on the class 3 genes. Also regulates genes whose products function in a variety of physiological pathways.</text>
</comment>
<feature type="binding site" evidence="9">
    <location>
        <position position="161"/>
    </location>
    <ligand>
        <name>Zn(2+)</name>
        <dbReference type="ChEBI" id="CHEBI:29105"/>
    </ligand>
</feature>
<proteinExistence type="inferred from homology"/>
<evidence type="ECO:0000256" key="6">
    <source>
        <dbReference type="ARBA" id="ARBA00023125"/>
    </source>
</evidence>
<accession>A0A806X664</accession>
<keyword evidence="7 9" id="KW-0010">Activator</keyword>
<keyword evidence="3 9" id="KW-1005">Bacterial flagellum biogenesis</keyword>
<dbReference type="GO" id="GO:0003677">
    <property type="term" value="F:DNA binding"/>
    <property type="evidence" value="ECO:0007669"/>
    <property type="project" value="UniProtKB-UniRule"/>
</dbReference>
<dbReference type="PIRSF" id="PIRSF003159">
    <property type="entry name" value="FlhC"/>
    <property type="match status" value="1"/>
</dbReference>
<feature type="binding site" evidence="9">
    <location>
        <position position="141"/>
    </location>
    <ligand>
        <name>Zn(2+)</name>
        <dbReference type="ChEBI" id="CHEBI:29105"/>
    </ligand>
</feature>
<dbReference type="Pfam" id="PF05280">
    <property type="entry name" value="FlhC"/>
    <property type="match status" value="1"/>
</dbReference>
<comment type="cofactor">
    <cofactor evidence="9">
        <name>Zn(2+)</name>
        <dbReference type="ChEBI" id="CHEBI:29105"/>
    </cofactor>
    <text evidence="9">Binds 1 zinc ion per subunit.</text>
</comment>
<evidence type="ECO:0000256" key="7">
    <source>
        <dbReference type="ARBA" id="ARBA00023159"/>
    </source>
</evidence>
<evidence type="ECO:0000256" key="2">
    <source>
        <dbReference type="ARBA" id="ARBA00022723"/>
    </source>
</evidence>
<keyword evidence="2 9" id="KW-0479">Metal-binding</keyword>
<comment type="subcellular location">
    <subcellularLocation>
        <location evidence="9">Cytoplasm</location>
    </subcellularLocation>
</comment>
<dbReference type="GO" id="GO:0005737">
    <property type="term" value="C:cytoplasm"/>
    <property type="evidence" value="ECO:0007669"/>
    <property type="project" value="UniProtKB-SubCell"/>
</dbReference>
<comment type="similarity">
    <text evidence="9">Belongs to the FlhC family.</text>
</comment>
<dbReference type="SUPFAM" id="SSF160930">
    <property type="entry name" value="FlhC-like"/>
    <property type="match status" value="1"/>
</dbReference>
<dbReference type="HAMAP" id="MF_01891">
    <property type="entry name" value="FhlC"/>
    <property type="match status" value="1"/>
</dbReference>
<dbReference type="InterPro" id="IPR007944">
    <property type="entry name" value="FlhC"/>
</dbReference>
<evidence type="ECO:0000256" key="4">
    <source>
        <dbReference type="ARBA" id="ARBA00022833"/>
    </source>
</evidence>
<feature type="binding site" evidence="9">
    <location>
        <position position="158"/>
    </location>
    <ligand>
        <name>Zn(2+)</name>
        <dbReference type="ChEBI" id="CHEBI:29105"/>
    </ligand>
</feature>
<feature type="binding site" evidence="9">
    <location>
        <position position="138"/>
    </location>
    <ligand>
        <name>Zn(2+)</name>
        <dbReference type="ChEBI" id="CHEBI:29105"/>
    </ligand>
</feature>
<dbReference type="GO" id="GO:1902208">
    <property type="term" value="P:regulation of bacterial-type flagellum assembly"/>
    <property type="evidence" value="ECO:0007669"/>
    <property type="project" value="UniProtKB-UniRule"/>
</dbReference>
<name>A0A806X664_9ENTR</name>
<keyword evidence="8 9" id="KW-0804">Transcription</keyword>
<dbReference type="NCBIfam" id="NF009365">
    <property type="entry name" value="PRK12722.1"/>
    <property type="match status" value="1"/>
</dbReference>
<dbReference type="GO" id="GO:0045893">
    <property type="term" value="P:positive regulation of DNA-templated transcription"/>
    <property type="evidence" value="ECO:0007669"/>
    <property type="project" value="InterPro"/>
</dbReference>
<gene>
    <name evidence="9" type="primary">flhC</name>
    <name evidence="10" type="ORF">AO703_13000</name>
</gene>
<dbReference type="GO" id="GO:0008270">
    <property type="term" value="F:zinc ion binding"/>
    <property type="evidence" value="ECO:0007669"/>
    <property type="project" value="UniProtKB-UniRule"/>
</dbReference>
<dbReference type="KEGG" id="kle:AO703_13000"/>
<protein>
    <recommendedName>
        <fullName evidence="9">Flagellar transcriptional regulator FlhC</fullName>
    </recommendedName>
</protein>
<dbReference type="GO" id="GO:0044781">
    <property type="term" value="P:bacterial-type flagellum organization"/>
    <property type="evidence" value="ECO:0007669"/>
    <property type="project" value="UniProtKB-KW"/>
</dbReference>
<dbReference type="AlphaFoldDB" id="A0A806X664"/>
<keyword evidence="1 9" id="KW-0963">Cytoplasm</keyword>
<dbReference type="Proteomes" id="UP000069162">
    <property type="component" value="Chromosome"/>
</dbReference>
<dbReference type="EMBL" id="CP012871">
    <property type="protein sequence ID" value="ALR77178.1"/>
    <property type="molecule type" value="Genomic_DNA"/>
</dbReference>
<reference evidence="11" key="1">
    <citation type="submission" date="2015-10" db="EMBL/GenBank/DDBJ databases">
        <title>Complete Genome Sequencing of Klebsiella sp. strain G5.</title>
        <authorList>
            <person name="Chan K.-G."/>
            <person name="Chen J.-W."/>
        </authorList>
    </citation>
    <scope>NUCLEOTIDE SEQUENCE [LARGE SCALE GENOMIC DNA]</scope>
    <source>
        <strain evidence="11">G5</strain>
    </source>
</reference>
<evidence type="ECO:0000256" key="9">
    <source>
        <dbReference type="HAMAP-Rule" id="MF_01891"/>
    </source>
</evidence>
<comment type="subunit">
    <text evidence="9">Heterohexamer composed of two FlhC and four FlhD subunits. Each FlhC binds a FlhD dimer, forming a heterotrimer, and a hexamer assembles by dimerization of two heterotrimers.</text>
</comment>
<keyword evidence="6 9" id="KW-0238">DNA-binding</keyword>
<sequence length="175" mass="19941">MPGKSIIQEASDIQLAMKLITLGARLPMLESETDLSRGKLLKLYKEVSGYSPPKGMLPFSVDWFMVWEQNIHASVFLNIYMFFLQSGEHQRIDAIIKSYELYLEQFPSVIQGDVLLGINRAWMLIRFVESDMLSLTCCNECSGMFVTYAYEPSSTFTCSLCRPPSRAMKKKITVV</sequence>
<dbReference type="OrthoDB" id="5570801at2"/>
<evidence type="ECO:0000256" key="8">
    <source>
        <dbReference type="ARBA" id="ARBA00023163"/>
    </source>
</evidence>
<evidence type="ECO:0000256" key="3">
    <source>
        <dbReference type="ARBA" id="ARBA00022795"/>
    </source>
</evidence>
<evidence type="ECO:0000313" key="11">
    <source>
        <dbReference type="Proteomes" id="UP000069162"/>
    </source>
</evidence>
<evidence type="ECO:0000256" key="5">
    <source>
        <dbReference type="ARBA" id="ARBA00023015"/>
    </source>
</evidence>
<organism evidence="10 11">
    <name type="scientific">[Enterobacter] lignolyticus</name>
    <dbReference type="NCBI Taxonomy" id="1334193"/>
    <lineage>
        <taxon>Bacteria</taxon>
        <taxon>Pseudomonadati</taxon>
        <taxon>Pseudomonadota</taxon>
        <taxon>Gammaproteobacteria</taxon>
        <taxon>Enterobacterales</taxon>
        <taxon>Enterobacteriaceae</taxon>
        <taxon>Pluralibacter</taxon>
    </lineage>
</organism>
<evidence type="ECO:0000256" key="1">
    <source>
        <dbReference type="ARBA" id="ARBA00022490"/>
    </source>
</evidence>
<evidence type="ECO:0000313" key="10">
    <source>
        <dbReference type="EMBL" id="ALR77178.1"/>
    </source>
</evidence>
<keyword evidence="4 9" id="KW-0862">Zinc</keyword>